<dbReference type="EMBL" id="JAELUP010000004">
    <property type="protein sequence ID" value="MBJ6360026.1"/>
    <property type="molecule type" value="Genomic_DNA"/>
</dbReference>
<accession>A0A934MMK3</accession>
<keyword evidence="1" id="KW-0560">Oxidoreductase</keyword>
<dbReference type="InterPro" id="IPR050982">
    <property type="entry name" value="Auxin_biosynth/cation_transpt"/>
</dbReference>
<dbReference type="RefSeq" id="WP_199017554.1">
    <property type="nucleotide sequence ID" value="NZ_JAELUP010000004.1"/>
</dbReference>
<dbReference type="GO" id="GO:0004497">
    <property type="term" value="F:monooxygenase activity"/>
    <property type="evidence" value="ECO:0007669"/>
    <property type="project" value="TreeGrafter"/>
</dbReference>
<dbReference type="InterPro" id="IPR036188">
    <property type="entry name" value="FAD/NAD-bd_sf"/>
</dbReference>
<dbReference type="Proteomes" id="UP000640274">
    <property type="component" value="Unassembled WGS sequence"/>
</dbReference>
<dbReference type="PRINTS" id="PR00469">
    <property type="entry name" value="PNDRDTASEII"/>
</dbReference>
<dbReference type="PANTHER" id="PTHR43539">
    <property type="entry name" value="FLAVIN-BINDING MONOOXYGENASE-LIKE PROTEIN (AFU_ORTHOLOGUE AFUA_4G09220)"/>
    <property type="match status" value="1"/>
</dbReference>
<evidence type="ECO:0000313" key="2">
    <source>
        <dbReference type="EMBL" id="MBJ6360026.1"/>
    </source>
</evidence>
<comment type="caution">
    <text evidence="2">The sequence shown here is derived from an EMBL/GenBank/DDBJ whole genome shotgun (WGS) entry which is preliminary data.</text>
</comment>
<evidence type="ECO:0000313" key="3">
    <source>
        <dbReference type="Proteomes" id="UP000640274"/>
    </source>
</evidence>
<protein>
    <submittedName>
        <fullName evidence="2">NAD(P)-binding domain-containing protein</fullName>
    </submittedName>
</protein>
<dbReference type="SUPFAM" id="SSF51905">
    <property type="entry name" value="FAD/NAD(P)-binding domain"/>
    <property type="match status" value="2"/>
</dbReference>
<sequence>MSVYQVDTLVIGAGQAGLSIAYFLKKYQHNFIIIDQGDEIGEVWRKRYDSLILFTPRWYSSLPGLPLEGDAEGCATKDEISDYLKKYVETFNLPVHLRTNVHLLKKTPTGFVAETSQGTFISKKVIIATGPFQKPFFPVHLSESLPGDVLQLHSSHYSNSNQLKNGNVLIVGAGNSGAQIAVELANEREVWISSGHSLKYMPVRLFGKSIFWWFRKAGILKASIDSVFGQALYRRPDPIFGQDLKLLINDGKVRMKPRAIKVVDGEIEFEDQSCLKFNNIIWATGFYSDYSWLDIPEALNEKGKPIHDRGISSVANLFFLGLPWQYRRGSALIGGVGEDAKYVMDYISRN</sequence>
<evidence type="ECO:0000256" key="1">
    <source>
        <dbReference type="ARBA" id="ARBA00023002"/>
    </source>
</evidence>
<dbReference type="PANTHER" id="PTHR43539:SF78">
    <property type="entry name" value="FLAVIN-CONTAINING MONOOXYGENASE"/>
    <property type="match status" value="1"/>
</dbReference>
<keyword evidence="3" id="KW-1185">Reference proteome</keyword>
<dbReference type="Pfam" id="PF13738">
    <property type="entry name" value="Pyr_redox_3"/>
    <property type="match status" value="1"/>
</dbReference>
<reference evidence="2" key="1">
    <citation type="submission" date="2020-12" db="EMBL/GenBank/DDBJ databases">
        <authorList>
            <person name="Huq M.A."/>
        </authorList>
    </citation>
    <scope>NUCLEOTIDE SEQUENCE</scope>
    <source>
        <strain evidence="2">MAHUQ-46</strain>
    </source>
</reference>
<dbReference type="GO" id="GO:0050660">
    <property type="term" value="F:flavin adenine dinucleotide binding"/>
    <property type="evidence" value="ECO:0007669"/>
    <property type="project" value="TreeGrafter"/>
</dbReference>
<dbReference type="AlphaFoldDB" id="A0A934MMK3"/>
<name>A0A934MMK3_9BACL</name>
<organism evidence="2 3">
    <name type="scientific">Paenibacillus roseus</name>
    <dbReference type="NCBI Taxonomy" id="2798579"/>
    <lineage>
        <taxon>Bacteria</taxon>
        <taxon>Bacillati</taxon>
        <taxon>Bacillota</taxon>
        <taxon>Bacilli</taxon>
        <taxon>Bacillales</taxon>
        <taxon>Paenibacillaceae</taxon>
        <taxon>Paenibacillus</taxon>
    </lineage>
</organism>
<dbReference type="Gene3D" id="3.50.50.60">
    <property type="entry name" value="FAD/NAD(P)-binding domain"/>
    <property type="match status" value="1"/>
</dbReference>
<dbReference type="PRINTS" id="PR00368">
    <property type="entry name" value="FADPNR"/>
</dbReference>
<proteinExistence type="predicted"/>
<gene>
    <name evidence="2" type="ORF">JFN88_01655</name>
</gene>